<evidence type="ECO:0000313" key="2">
    <source>
        <dbReference type="Proteomes" id="UP001215598"/>
    </source>
</evidence>
<name>A0AAD7KI37_9AGAR</name>
<proteinExistence type="predicted"/>
<dbReference type="EMBL" id="JARKIB010000001">
    <property type="protein sequence ID" value="KAJ7786205.1"/>
    <property type="molecule type" value="Genomic_DNA"/>
</dbReference>
<sequence>MAFHQWRESRVLNLAWARAKKPQILLWISVSPVLLLVGDTDLMDAHSLMISPPMRTIQGAKTTVHGMNAVNPLSSSRRRGGTPPFSRLLNVVPAALVLGAYEAVHESDVERGTMI</sequence>
<comment type="caution">
    <text evidence="1">The sequence shown here is derived from an EMBL/GenBank/DDBJ whole genome shotgun (WGS) entry which is preliminary data.</text>
</comment>
<protein>
    <submittedName>
        <fullName evidence="1">Uncharacterized protein</fullName>
    </submittedName>
</protein>
<reference evidence="1" key="1">
    <citation type="submission" date="2023-03" db="EMBL/GenBank/DDBJ databases">
        <title>Massive genome expansion in bonnet fungi (Mycena s.s.) driven by repeated elements and novel gene families across ecological guilds.</title>
        <authorList>
            <consortium name="Lawrence Berkeley National Laboratory"/>
            <person name="Harder C.B."/>
            <person name="Miyauchi S."/>
            <person name="Viragh M."/>
            <person name="Kuo A."/>
            <person name="Thoen E."/>
            <person name="Andreopoulos B."/>
            <person name="Lu D."/>
            <person name="Skrede I."/>
            <person name="Drula E."/>
            <person name="Henrissat B."/>
            <person name="Morin E."/>
            <person name="Kohler A."/>
            <person name="Barry K."/>
            <person name="LaButti K."/>
            <person name="Morin E."/>
            <person name="Salamov A."/>
            <person name="Lipzen A."/>
            <person name="Mereny Z."/>
            <person name="Hegedus B."/>
            <person name="Baldrian P."/>
            <person name="Stursova M."/>
            <person name="Weitz H."/>
            <person name="Taylor A."/>
            <person name="Grigoriev I.V."/>
            <person name="Nagy L.G."/>
            <person name="Martin F."/>
            <person name="Kauserud H."/>
        </authorList>
    </citation>
    <scope>NUCLEOTIDE SEQUENCE</scope>
    <source>
        <strain evidence="1">CBHHK182m</strain>
    </source>
</reference>
<keyword evidence="2" id="KW-1185">Reference proteome</keyword>
<dbReference type="Proteomes" id="UP001215598">
    <property type="component" value="Unassembled WGS sequence"/>
</dbReference>
<organism evidence="1 2">
    <name type="scientific">Mycena metata</name>
    <dbReference type="NCBI Taxonomy" id="1033252"/>
    <lineage>
        <taxon>Eukaryota</taxon>
        <taxon>Fungi</taxon>
        <taxon>Dikarya</taxon>
        <taxon>Basidiomycota</taxon>
        <taxon>Agaricomycotina</taxon>
        <taxon>Agaricomycetes</taxon>
        <taxon>Agaricomycetidae</taxon>
        <taxon>Agaricales</taxon>
        <taxon>Marasmiineae</taxon>
        <taxon>Mycenaceae</taxon>
        <taxon>Mycena</taxon>
    </lineage>
</organism>
<dbReference type="AlphaFoldDB" id="A0AAD7KI37"/>
<accession>A0AAD7KI37</accession>
<evidence type="ECO:0000313" key="1">
    <source>
        <dbReference type="EMBL" id="KAJ7786205.1"/>
    </source>
</evidence>
<gene>
    <name evidence="1" type="ORF">B0H16DRAFT_1446055</name>
</gene>